<evidence type="ECO:0000256" key="1">
    <source>
        <dbReference type="SAM" id="MobiDB-lite"/>
    </source>
</evidence>
<accession>A0A9W6ME59</accession>
<organism evidence="2 3">
    <name type="scientific">Streptosporangium carneum</name>
    <dbReference type="NCBI Taxonomy" id="47481"/>
    <lineage>
        <taxon>Bacteria</taxon>
        <taxon>Bacillati</taxon>
        <taxon>Actinomycetota</taxon>
        <taxon>Actinomycetes</taxon>
        <taxon>Streptosporangiales</taxon>
        <taxon>Streptosporangiaceae</taxon>
        <taxon>Streptosporangium</taxon>
    </lineage>
</organism>
<dbReference type="PANTHER" id="PTHR35526">
    <property type="entry name" value="ANTI-SIGMA-F FACTOR RSBW-RELATED"/>
    <property type="match status" value="1"/>
</dbReference>
<name>A0A9W6ME59_9ACTN</name>
<dbReference type="RefSeq" id="WP_271219601.1">
    <property type="nucleotide sequence ID" value="NZ_BAAAVD010000014.1"/>
</dbReference>
<dbReference type="EMBL" id="BSEV01000010">
    <property type="protein sequence ID" value="GLK11214.1"/>
    <property type="molecule type" value="Genomic_DNA"/>
</dbReference>
<sequence>MNSETLGEICFPSTPETASLAREKVCEWLGRDHSAYENARLAVSELVTNAVRHAGGEPDGEPGGKDSATAAGPEGGGGSASFDSFATVDGPWDVDGAGAGALVLRLTAHGGSLRVEVVDRGWSTGEPRVLRADPGDEPEESGRGLAIVSALSDGNWGYRSHGPGLGRTVWCEIPAGPSPSEDSRAAPSGSHQQDLPRTSARLAWPEHGDLSTRVWWHPPRSG</sequence>
<evidence type="ECO:0000313" key="2">
    <source>
        <dbReference type="EMBL" id="GLK11214.1"/>
    </source>
</evidence>
<evidence type="ECO:0000313" key="3">
    <source>
        <dbReference type="Proteomes" id="UP001143474"/>
    </source>
</evidence>
<dbReference type="InterPro" id="IPR050267">
    <property type="entry name" value="Anti-sigma-factor_SerPK"/>
</dbReference>
<reference evidence="2" key="1">
    <citation type="journal article" date="2014" name="Int. J. Syst. Evol. Microbiol.">
        <title>Complete genome sequence of Corynebacterium casei LMG S-19264T (=DSM 44701T), isolated from a smear-ripened cheese.</title>
        <authorList>
            <consortium name="US DOE Joint Genome Institute (JGI-PGF)"/>
            <person name="Walter F."/>
            <person name="Albersmeier A."/>
            <person name="Kalinowski J."/>
            <person name="Ruckert C."/>
        </authorList>
    </citation>
    <scope>NUCLEOTIDE SEQUENCE</scope>
    <source>
        <strain evidence="2">VKM Ac-2007</strain>
    </source>
</reference>
<feature type="region of interest" description="Disordered" evidence="1">
    <location>
        <begin position="53"/>
        <end position="84"/>
    </location>
</feature>
<feature type="region of interest" description="Disordered" evidence="1">
    <location>
        <begin position="173"/>
        <end position="205"/>
    </location>
</feature>
<keyword evidence="3" id="KW-1185">Reference proteome</keyword>
<dbReference type="InterPro" id="IPR036890">
    <property type="entry name" value="HATPase_C_sf"/>
</dbReference>
<comment type="caution">
    <text evidence="2">The sequence shown here is derived from an EMBL/GenBank/DDBJ whole genome shotgun (WGS) entry which is preliminary data.</text>
</comment>
<dbReference type="Proteomes" id="UP001143474">
    <property type="component" value="Unassembled WGS sequence"/>
</dbReference>
<dbReference type="PANTHER" id="PTHR35526:SF3">
    <property type="entry name" value="ANTI-SIGMA-F FACTOR RSBW"/>
    <property type="match status" value="1"/>
</dbReference>
<evidence type="ECO:0008006" key="4">
    <source>
        <dbReference type="Google" id="ProtNLM"/>
    </source>
</evidence>
<proteinExistence type="predicted"/>
<dbReference type="AlphaFoldDB" id="A0A9W6ME59"/>
<dbReference type="SUPFAM" id="SSF55874">
    <property type="entry name" value="ATPase domain of HSP90 chaperone/DNA topoisomerase II/histidine kinase"/>
    <property type="match status" value="1"/>
</dbReference>
<reference evidence="2" key="2">
    <citation type="submission" date="2023-01" db="EMBL/GenBank/DDBJ databases">
        <authorList>
            <person name="Sun Q."/>
            <person name="Evtushenko L."/>
        </authorList>
    </citation>
    <scope>NUCLEOTIDE SEQUENCE</scope>
    <source>
        <strain evidence="2">VKM Ac-2007</strain>
    </source>
</reference>
<dbReference type="Gene3D" id="3.30.565.10">
    <property type="entry name" value="Histidine kinase-like ATPase, C-terminal domain"/>
    <property type="match status" value="1"/>
</dbReference>
<dbReference type="GO" id="GO:0004674">
    <property type="term" value="F:protein serine/threonine kinase activity"/>
    <property type="evidence" value="ECO:0007669"/>
    <property type="project" value="UniProtKB-KW"/>
</dbReference>
<gene>
    <name evidence="2" type="ORF">GCM10017600_46200</name>
</gene>
<protein>
    <recommendedName>
        <fullName evidence="4">ATP-binding protein</fullName>
    </recommendedName>
</protein>
<dbReference type="CDD" id="cd16936">
    <property type="entry name" value="HATPase_RsbW-like"/>
    <property type="match status" value="1"/>
</dbReference>